<dbReference type="EMBL" id="CM023482">
    <property type="protein sequence ID" value="KAH6939471.1"/>
    <property type="molecule type" value="Genomic_DNA"/>
</dbReference>
<name>A0ACB7T021_HYAAI</name>
<sequence>MGHSLDKIESPQYQDVDGLLVPRSFSRDNVLYATRMRPDDGDVVIAGYPNSGTKTVAIVLHLLTRGARHLQGATTAMGLSPQPPAANIPSATAAVEATAGRLVVDAPLIEWRGKEVEAMSRPRLLCTHLPYTKLNINPQAKYVYMLRNPKDCCACAFDDAVTFPQDYDFGEGRFDDFLELFLQGSVHGNDYFRHVSSWWAHRHEPHVLCIVFEDLRMESRAHVERLISFVGWRDAIENSRNVSLMQEALEHIAAGPEHTRIMEVRMSPAPGSSAASPDRILARVATGGYWKNYFTCGQSKRMDLVFQERTKSTAIGRLWSEYNVFPPV</sequence>
<reference evidence="1" key="1">
    <citation type="submission" date="2020-05" db="EMBL/GenBank/DDBJ databases">
        <title>Large-scale comparative analyses of tick genomes elucidate their genetic diversity and vector capacities.</title>
        <authorList>
            <person name="Jia N."/>
            <person name="Wang J."/>
            <person name="Shi W."/>
            <person name="Du L."/>
            <person name="Sun Y."/>
            <person name="Zhan W."/>
            <person name="Jiang J."/>
            <person name="Wang Q."/>
            <person name="Zhang B."/>
            <person name="Ji P."/>
            <person name="Sakyi L.B."/>
            <person name="Cui X."/>
            <person name="Yuan T."/>
            <person name="Jiang B."/>
            <person name="Yang W."/>
            <person name="Lam T.T.-Y."/>
            <person name="Chang Q."/>
            <person name="Ding S."/>
            <person name="Wang X."/>
            <person name="Zhu J."/>
            <person name="Ruan X."/>
            <person name="Zhao L."/>
            <person name="Wei J."/>
            <person name="Que T."/>
            <person name="Du C."/>
            <person name="Cheng J."/>
            <person name="Dai P."/>
            <person name="Han X."/>
            <person name="Huang E."/>
            <person name="Gao Y."/>
            <person name="Liu J."/>
            <person name="Shao H."/>
            <person name="Ye R."/>
            <person name="Li L."/>
            <person name="Wei W."/>
            <person name="Wang X."/>
            <person name="Wang C."/>
            <person name="Yang T."/>
            <person name="Huo Q."/>
            <person name="Li W."/>
            <person name="Guo W."/>
            <person name="Chen H."/>
            <person name="Zhou L."/>
            <person name="Ni X."/>
            <person name="Tian J."/>
            <person name="Zhou Y."/>
            <person name="Sheng Y."/>
            <person name="Liu T."/>
            <person name="Pan Y."/>
            <person name="Xia L."/>
            <person name="Li J."/>
            <person name="Zhao F."/>
            <person name="Cao W."/>
        </authorList>
    </citation>
    <scope>NUCLEOTIDE SEQUENCE</scope>
    <source>
        <strain evidence="1">Hyas-2018</strain>
    </source>
</reference>
<comment type="caution">
    <text evidence="1">The sequence shown here is derived from an EMBL/GenBank/DDBJ whole genome shotgun (WGS) entry which is preliminary data.</text>
</comment>
<gene>
    <name evidence="1" type="ORF">HPB50_018504</name>
</gene>
<keyword evidence="2" id="KW-1185">Reference proteome</keyword>
<accession>A0ACB7T021</accession>
<dbReference type="Proteomes" id="UP000821845">
    <property type="component" value="Chromosome 2"/>
</dbReference>
<organism evidence="1 2">
    <name type="scientific">Hyalomma asiaticum</name>
    <name type="common">Tick</name>
    <dbReference type="NCBI Taxonomy" id="266040"/>
    <lineage>
        <taxon>Eukaryota</taxon>
        <taxon>Metazoa</taxon>
        <taxon>Ecdysozoa</taxon>
        <taxon>Arthropoda</taxon>
        <taxon>Chelicerata</taxon>
        <taxon>Arachnida</taxon>
        <taxon>Acari</taxon>
        <taxon>Parasitiformes</taxon>
        <taxon>Ixodida</taxon>
        <taxon>Ixodoidea</taxon>
        <taxon>Ixodidae</taxon>
        <taxon>Hyalomminae</taxon>
        <taxon>Hyalomma</taxon>
    </lineage>
</organism>
<evidence type="ECO:0000313" key="1">
    <source>
        <dbReference type="EMBL" id="KAH6939471.1"/>
    </source>
</evidence>
<proteinExistence type="predicted"/>
<protein>
    <submittedName>
        <fullName evidence="1">Uncharacterized protein</fullName>
    </submittedName>
</protein>
<evidence type="ECO:0000313" key="2">
    <source>
        <dbReference type="Proteomes" id="UP000821845"/>
    </source>
</evidence>